<evidence type="ECO:0000313" key="6">
    <source>
        <dbReference type="Proteomes" id="UP000041625"/>
    </source>
</evidence>
<dbReference type="PROSITE" id="PS00600">
    <property type="entry name" value="AA_TRANSFER_CLASS_3"/>
    <property type="match status" value="1"/>
</dbReference>
<dbReference type="Pfam" id="PF00202">
    <property type="entry name" value="Aminotran_3"/>
    <property type="match status" value="1"/>
</dbReference>
<dbReference type="InterPro" id="IPR015421">
    <property type="entry name" value="PyrdxlP-dep_Trfase_major"/>
</dbReference>
<keyword evidence="5" id="KW-0032">Aminotransferase</keyword>
<keyword evidence="5" id="KW-0808">Transferase</keyword>
<accession>A0AA86X1V7</accession>
<dbReference type="EMBL" id="CCKJ01000037">
    <property type="protein sequence ID" value="CDT78867.1"/>
    <property type="molecule type" value="Genomic_DNA"/>
</dbReference>
<dbReference type="AlphaFoldDB" id="A0AA86X1V7"/>
<dbReference type="CDD" id="cd00610">
    <property type="entry name" value="OAT_like"/>
    <property type="match status" value="1"/>
</dbReference>
<keyword evidence="6" id="KW-1185">Reference proteome</keyword>
<evidence type="ECO:0000256" key="4">
    <source>
        <dbReference type="RuleBase" id="RU003560"/>
    </source>
</evidence>
<keyword evidence="3 4" id="KW-0663">Pyridoxal phosphate</keyword>
<dbReference type="Gene3D" id="3.40.640.10">
    <property type="entry name" value="Type I PLP-dependent aspartate aminotransferase-like (Major domain)"/>
    <property type="match status" value="1"/>
</dbReference>
<dbReference type="PANTHER" id="PTHR43094:SF1">
    <property type="entry name" value="AMINOTRANSFERASE CLASS-III"/>
    <property type="match status" value="1"/>
</dbReference>
<dbReference type="GO" id="GO:0030170">
    <property type="term" value="F:pyridoxal phosphate binding"/>
    <property type="evidence" value="ECO:0007669"/>
    <property type="project" value="InterPro"/>
</dbReference>
<dbReference type="PANTHER" id="PTHR43094">
    <property type="entry name" value="AMINOTRANSFERASE"/>
    <property type="match status" value="1"/>
</dbReference>
<sequence length="511" mass="55900">MGQAVGWIGEEVWADPLAHDFVETDTMTSALFGMKIIPSDSAAFSMSCFVSFILEDEPSTSGCESSVVNGDDEMEVSTEQLVNQDIIDLDKSVFHSWSIQEAAEPIAIAGGQGCKMWDYEGKEYLDFSSQLVNTNIGHQHPQVIKAIKDQADSLVTVAPATANFTRGLAAKRILSKAPSTFKKVFFTNAGADANENAIRMARQFTGRDKVLSAYRSYHGNTGTAIAATGDFRRIPNEYSRGHVHFFNPFLYRSEFNAATEAEESERALQHLERVIECEGPTAIAAIILETIPGTAGFLIPPKDYLIGVRELATKYGIQLIFDEVMVGFGRTGKWFAFEHFNVVPDLITFAKGVNSGYVPAGGVVVSEPIVEHFKSNFFMGGLTYSGHPLAMASIVATLDVMEQEGIVTHADNVGNSVLGPLLLSLQELHPMIGDVRGKGMFWAVELVEDRESKTPLSNEKMGQLKAQLTKRGLLTFIVNNRIHVAPPLVIQPSEIKKGVKIIDEVLFELAS</sequence>
<evidence type="ECO:0000256" key="2">
    <source>
        <dbReference type="ARBA" id="ARBA00008954"/>
    </source>
</evidence>
<dbReference type="GO" id="GO:0008483">
    <property type="term" value="F:transaminase activity"/>
    <property type="evidence" value="ECO:0007669"/>
    <property type="project" value="UniProtKB-KW"/>
</dbReference>
<dbReference type="SUPFAM" id="SSF53383">
    <property type="entry name" value="PLP-dependent transferases"/>
    <property type="match status" value="1"/>
</dbReference>
<comment type="caution">
    <text evidence="5">The sequence shown here is derived from an EMBL/GenBank/DDBJ whole genome shotgun (WGS) entry which is preliminary data.</text>
</comment>
<dbReference type="GO" id="GO:0005829">
    <property type="term" value="C:cytosol"/>
    <property type="evidence" value="ECO:0007669"/>
    <property type="project" value="TreeGrafter"/>
</dbReference>
<dbReference type="Gene3D" id="3.90.1150.10">
    <property type="entry name" value="Aspartate Aminotransferase, domain 1"/>
    <property type="match status" value="1"/>
</dbReference>
<protein>
    <submittedName>
        <fullName evidence="5">Aminotransferase</fullName>
        <ecNumber evidence="5">2.6.1.-</ecNumber>
    </submittedName>
</protein>
<dbReference type="InterPro" id="IPR005814">
    <property type="entry name" value="Aminotrans_3"/>
</dbReference>
<gene>
    <name evidence="5" type="ORF">VCR31J2_1310665</name>
</gene>
<dbReference type="EC" id="2.6.1.-" evidence="5"/>
<comment type="cofactor">
    <cofactor evidence="1">
        <name>pyridoxal 5'-phosphate</name>
        <dbReference type="ChEBI" id="CHEBI:597326"/>
    </cofactor>
</comment>
<evidence type="ECO:0000256" key="1">
    <source>
        <dbReference type="ARBA" id="ARBA00001933"/>
    </source>
</evidence>
<proteinExistence type="inferred from homology"/>
<comment type="similarity">
    <text evidence="2 4">Belongs to the class-III pyridoxal-phosphate-dependent aminotransferase family.</text>
</comment>
<organism evidence="5 6">
    <name type="scientific">Vibrio coralliirubri</name>
    <dbReference type="NCBI Taxonomy" id="1516159"/>
    <lineage>
        <taxon>Bacteria</taxon>
        <taxon>Pseudomonadati</taxon>
        <taxon>Pseudomonadota</taxon>
        <taxon>Gammaproteobacteria</taxon>
        <taxon>Vibrionales</taxon>
        <taxon>Vibrionaceae</taxon>
        <taxon>Vibrio</taxon>
    </lineage>
</organism>
<dbReference type="NCBIfam" id="NF004718">
    <property type="entry name" value="PRK06062.1"/>
    <property type="match status" value="1"/>
</dbReference>
<name>A0AA86X1V7_9VIBR</name>
<evidence type="ECO:0000256" key="3">
    <source>
        <dbReference type="ARBA" id="ARBA00022898"/>
    </source>
</evidence>
<dbReference type="Proteomes" id="UP000041625">
    <property type="component" value="Unassembled WGS sequence"/>
</dbReference>
<dbReference type="InterPro" id="IPR015422">
    <property type="entry name" value="PyrdxlP-dep_Trfase_small"/>
</dbReference>
<evidence type="ECO:0000313" key="5">
    <source>
        <dbReference type="EMBL" id="CDT78867.1"/>
    </source>
</evidence>
<reference evidence="5 6" key="1">
    <citation type="submission" date="2014-06" db="EMBL/GenBank/DDBJ databases">
        <authorList>
            <person name="Le Roux F."/>
        </authorList>
    </citation>
    <scope>NUCLEOTIDE SEQUENCE [LARGE SCALE GENOMIC DNA]</scope>
    <source>
        <strain evidence="5 6">J2-31</strain>
    </source>
</reference>
<dbReference type="InterPro" id="IPR049704">
    <property type="entry name" value="Aminotrans_3_PPA_site"/>
</dbReference>
<dbReference type="InterPro" id="IPR015424">
    <property type="entry name" value="PyrdxlP-dep_Trfase"/>
</dbReference>